<dbReference type="GeneID" id="301043114"/>
<dbReference type="EMBL" id="SISF01000032">
    <property type="protein sequence ID" value="TBN10880.1"/>
    <property type="molecule type" value="Genomic_DNA"/>
</dbReference>
<dbReference type="Pfam" id="PF05489">
    <property type="entry name" value="Phage_tail_X"/>
    <property type="match status" value="1"/>
</dbReference>
<sequence>MSDIYTTKQGETVDLACQSHYGRTAKVVEAVIEANPGLAALGAVLPIGTKILMPALSSTTTQPRLVSLWD</sequence>
<accession>A0ABY1Y6T1</accession>
<gene>
    <name evidence="1" type="ORF">EYC79_18190</name>
</gene>
<organism evidence="1 2">
    <name type="scientific">Agrobacterium cavarae</name>
    <dbReference type="NCBI Taxonomy" id="2528239"/>
    <lineage>
        <taxon>Bacteria</taxon>
        <taxon>Pseudomonadati</taxon>
        <taxon>Pseudomonadota</taxon>
        <taxon>Alphaproteobacteria</taxon>
        <taxon>Hyphomicrobiales</taxon>
        <taxon>Rhizobiaceae</taxon>
        <taxon>Rhizobium/Agrobacterium group</taxon>
        <taxon>Agrobacterium</taxon>
    </lineage>
</organism>
<protein>
    <submittedName>
        <fullName evidence="1">Phage tail protein</fullName>
    </submittedName>
</protein>
<evidence type="ECO:0000313" key="1">
    <source>
        <dbReference type="EMBL" id="TBN10880.1"/>
    </source>
</evidence>
<reference evidence="1 2" key="1">
    <citation type="submission" date="2019-02" db="EMBL/GenBank/DDBJ databases">
        <title>Current taxonomic status of genus Agrobacterium and description of Agrobacterium cavarae sp. nov. isolated from maize roots.</title>
        <authorList>
            <person name="Flores-Felix J.D."/>
            <person name="Menendez E."/>
            <person name="Ramirez-Bahena M.H."/>
            <person name="Garcia-Fraile P."/>
            <person name="Velazquez E."/>
        </authorList>
    </citation>
    <scope>NUCLEOTIDE SEQUENCE [LARGE SCALE GENOMIC DNA]</scope>
    <source>
        <strain evidence="1 2">RZME10</strain>
    </source>
</reference>
<dbReference type="InterPro" id="IPR008861">
    <property type="entry name" value="GpX-like"/>
</dbReference>
<comment type="caution">
    <text evidence="1">The sequence shown here is derived from an EMBL/GenBank/DDBJ whole genome shotgun (WGS) entry which is preliminary data.</text>
</comment>
<dbReference type="RefSeq" id="WP_062423898.1">
    <property type="nucleotide sequence ID" value="NZ_SISF01000032.1"/>
</dbReference>
<dbReference type="Proteomes" id="UP000294239">
    <property type="component" value="Unassembled WGS sequence"/>
</dbReference>
<proteinExistence type="predicted"/>
<name>A0ABY1Y6T1_9HYPH</name>
<evidence type="ECO:0000313" key="2">
    <source>
        <dbReference type="Proteomes" id="UP000294239"/>
    </source>
</evidence>
<keyword evidence="2" id="KW-1185">Reference proteome</keyword>